<feature type="domain" description="LysM" evidence="6">
    <location>
        <begin position="517"/>
        <end position="561"/>
    </location>
</feature>
<dbReference type="InterPro" id="IPR018392">
    <property type="entry name" value="LysM"/>
</dbReference>
<dbReference type="CDD" id="cd00118">
    <property type="entry name" value="LysM"/>
    <property type="match status" value="6"/>
</dbReference>
<feature type="region of interest" description="Disordered" evidence="5">
    <location>
        <begin position="426"/>
        <end position="451"/>
    </location>
</feature>
<proteinExistence type="inferred from homology"/>
<dbReference type="Gene3D" id="1.10.530.10">
    <property type="match status" value="1"/>
</dbReference>
<dbReference type="Pfam" id="PF01832">
    <property type="entry name" value="Glucosaminidase"/>
    <property type="match status" value="1"/>
</dbReference>
<feature type="domain" description="LysM" evidence="6">
    <location>
        <begin position="311"/>
        <end position="355"/>
    </location>
</feature>
<dbReference type="PANTHER" id="PTHR33734:SF22">
    <property type="entry name" value="MEMBRANE-BOUND LYTIC MUREIN TRANSGLYCOSYLASE D"/>
    <property type="match status" value="1"/>
</dbReference>
<dbReference type="SMART" id="SM00047">
    <property type="entry name" value="LYZ2"/>
    <property type="match status" value="1"/>
</dbReference>
<feature type="domain" description="LysM" evidence="6">
    <location>
        <begin position="450"/>
        <end position="494"/>
    </location>
</feature>
<dbReference type="EMBL" id="AZFQ01000036">
    <property type="protein sequence ID" value="KRL98746.1"/>
    <property type="molecule type" value="Genomic_DNA"/>
</dbReference>
<keyword evidence="3" id="KW-0081">Bacteriolytic enzyme</keyword>
<accession>A0A0R1V4L0</accession>
<feature type="domain" description="LysM" evidence="6">
    <location>
        <begin position="246"/>
        <end position="290"/>
    </location>
</feature>
<evidence type="ECO:0000256" key="3">
    <source>
        <dbReference type="ARBA" id="ARBA00022638"/>
    </source>
</evidence>
<sequence length="561" mass="58276">MSTFLNQILDGAIESWTKYKILPSLTAAQAILESGWGTSSLASEYHNLFGIKSGTSWTGKTVTLQTEEYYDGSYHTVNSTFRAYDNDSQSITDHAELLAESSRYSNLVGETNSSTAATKIYEDGYATDISYTSKLESIIETYDLTAWDELAFKYSGVDVDSSSDSDSDSDSKSSSGSTTNTYYTVQSGDTLSGIADNYSTTVSRLVTLNNISNANFIYVGQELLVSSASSSSANSSSSNSSTSSSNTYTVKSGDTLSSIANTYDTTVSKLVSLNSISNANYIYVGQKLTVASSSSSSSNSSSSSTSSTSKKTYTVKSGDTLTSIAKTYGTTVSKIASLNSISNTNYIYIGEELTVSGSSTSSSSSTNSATTTSSSNSTGTTYTVKSGDTLSGIASTYGTTVSKLASLNSISNTNYLYVGQKLTVSGSSSSSSSSSSSKTSNSSATSSNNGTYTVKSGDTLTAIANTYNTTVSKLASLNSISNTNYLYVGQQLTVSGSSSNSSSSSNNSSTSSSTTSGSYTVKSGDTLSAIAAANGTTVSKLVTANGISNEDYIYVGQKLTL</sequence>
<name>A0A0R1V4L0_9LACO</name>
<evidence type="ECO:0000313" key="8">
    <source>
        <dbReference type="Proteomes" id="UP000051166"/>
    </source>
</evidence>
<dbReference type="GO" id="GO:0042742">
    <property type="term" value="P:defense response to bacterium"/>
    <property type="evidence" value="ECO:0007669"/>
    <property type="project" value="UniProtKB-KW"/>
</dbReference>
<feature type="compositionally biased region" description="Low complexity" evidence="5">
    <location>
        <begin position="292"/>
        <end position="309"/>
    </location>
</feature>
<dbReference type="RefSeq" id="WP_228889297.1">
    <property type="nucleotide sequence ID" value="NZ_AZFQ01000036.1"/>
</dbReference>
<organism evidence="7 8">
    <name type="scientific">Liquorilactobacillus satsumensis DSM 16230 = JCM 12392</name>
    <dbReference type="NCBI Taxonomy" id="1423801"/>
    <lineage>
        <taxon>Bacteria</taxon>
        <taxon>Bacillati</taxon>
        <taxon>Bacillota</taxon>
        <taxon>Bacilli</taxon>
        <taxon>Lactobacillales</taxon>
        <taxon>Lactobacillaceae</taxon>
        <taxon>Liquorilactobacillus</taxon>
    </lineage>
</organism>
<evidence type="ECO:0000256" key="5">
    <source>
        <dbReference type="SAM" id="MobiDB-lite"/>
    </source>
</evidence>
<feature type="region of interest" description="Disordered" evidence="5">
    <location>
        <begin position="357"/>
        <end position="381"/>
    </location>
</feature>
<evidence type="ECO:0000313" key="7">
    <source>
        <dbReference type="EMBL" id="KRL98746.1"/>
    </source>
</evidence>
<dbReference type="GO" id="GO:0004040">
    <property type="term" value="F:amidase activity"/>
    <property type="evidence" value="ECO:0007669"/>
    <property type="project" value="InterPro"/>
</dbReference>
<dbReference type="GeneID" id="98309433"/>
<evidence type="ECO:0000256" key="4">
    <source>
        <dbReference type="ARBA" id="ARBA00032108"/>
    </source>
</evidence>
<dbReference type="STRING" id="1423801.FD50_GL000554"/>
<feature type="region of interest" description="Disordered" evidence="5">
    <location>
        <begin position="292"/>
        <end position="312"/>
    </location>
</feature>
<dbReference type="Pfam" id="PF01476">
    <property type="entry name" value="LysM"/>
    <property type="match status" value="6"/>
</dbReference>
<dbReference type="Gene3D" id="4.10.80.30">
    <property type="entry name" value="DNA polymerase, domain 6"/>
    <property type="match status" value="1"/>
</dbReference>
<feature type="compositionally biased region" description="Low complexity" evidence="5">
    <location>
        <begin position="496"/>
        <end position="518"/>
    </location>
</feature>
<comment type="caution">
    <text evidence="7">The sequence shown here is derived from an EMBL/GenBank/DDBJ whole genome shotgun (WGS) entry which is preliminary data.</text>
</comment>
<dbReference type="GO" id="GO:0008932">
    <property type="term" value="F:lytic endotransglycosylase activity"/>
    <property type="evidence" value="ECO:0007669"/>
    <property type="project" value="TreeGrafter"/>
</dbReference>
<dbReference type="InterPro" id="IPR036779">
    <property type="entry name" value="LysM_dom_sf"/>
</dbReference>
<reference evidence="7 8" key="1">
    <citation type="journal article" date="2015" name="Genome Announc.">
        <title>Expanding the biotechnology potential of lactobacilli through comparative genomics of 213 strains and associated genera.</title>
        <authorList>
            <person name="Sun Z."/>
            <person name="Harris H.M."/>
            <person name="McCann A."/>
            <person name="Guo C."/>
            <person name="Argimon S."/>
            <person name="Zhang W."/>
            <person name="Yang X."/>
            <person name="Jeffery I.B."/>
            <person name="Cooney J.C."/>
            <person name="Kagawa T.F."/>
            <person name="Liu W."/>
            <person name="Song Y."/>
            <person name="Salvetti E."/>
            <person name="Wrobel A."/>
            <person name="Rasinkangas P."/>
            <person name="Parkhill J."/>
            <person name="Rea M.C."/>
            <person name="O'Sullivan O."/>
            <person name="Ritari J."/>
            <person name="Douillard F.P."/>
            <person name="Paul Ross R."/>
            <person name="Yang R."/>
            <person name="Briner A.E."/>
            <person name="Felis G.E."/>
            <person name="de Vos W.M."/>
            <person name="Barrangou R."/>
            <person name="Klaenhammer T.R."/>
            <person name="Caufield P.W."/>
            <person name="Cui Y."/>
            <person name="Zhang H."/>
            <person name="O'Toole P.W."/>
        </authorList>
    </citation>
    <scope>NUCLEOTIDE SEQUENCE [LARGE SCALE GENOMIC DNA]</scope>
    <source>
        <strain evidence="7 8">DSM 16230</strain>
    </source>
</reference>
<dbReference type="AlphaFoldDB" id="A0A0R1V4L0"/>
<dbReference type="SMART" id="SM00257">
    <property type="entry name" value="LysM"/>
    <property type="match status" value="6"/>
</dbReference>
<dbReference type="PRINTS" id="PR01002">
    <property type="entry name" value="FLGFLGJ"/>
</dbReference>
<dbReference type="GO" id="GO:0031640">
    <property type="term" value="P:killing of cells of another organism"/>
    <property type="evidence" value="ECO:0007669"/>
    <property type="project" value="UniProtKB-KW"/>
</dbReference>
<feature type="region of interest" description="Disordered" evidence="5">
    <location>
        <begin position="496"/>
        <end position="519"/>
    </location>
</feature>
<comment type="similarity">
    <text evidence="1">Belongs to the glycosyl hydrolase 73 family.</text>
</comment>
<keyword evidence="2" id="KW-0929">Antimicrobial</keyword>
<feature type="domain" description="LysM" evidence="6">
    <location>
        <begin position="181"/>
        <end position="225"/>
    </location>
</feature>
<dbReference type="InterPro" id="IPR002901">
    <property type="entry name" value="MGlyc_endo_b_GlcNAc-like_dom"/>
</dbReference>
<dbReference type="PANTHER" id="PTHR33734">
    <property type="entry name" value="LYSM DOMAIN-CONTAINING GPI-ANCHORED PROTEIN 2"/>
    <property type="match status" value="1"/>
</dbReference>
<protein>
    <recommendedName>
        <fullName evidence="4">Peptidoglycan hydrolase</fullName>
    </recommendedName>
</protein>
<dbReference type="Gene3D" id="3.10.350.10">
    <property type="entry name" value="LysM domain"/>
    <property type="match status" value="6"/>
</dbReference>
<evidence type="ECO:0000259" key="6">
    <source>
        <dbReference type="PROSITE" id="PS51782"/>
    </source>
</evidence>
<evidence type="ECO:0000256" key="2">
    <source>
        <dbReference type="ARBA" id="ARBA00022529"/>
    </source>
</evidence>
<dbReference type="SUPFAM" id="SSF54106">
    <property type="entry name" value="LysM domain"/>
    <property type="match status" value="6"/>
</dbReference>
<dbReference type="PROSITE" id="PS51782">
    <property type="entry name" value="LYSM"/>
    <property type="match status" value="6"/>
</dbReference>
<dbReference type="Proteomes" id="UP000051166">
    <property type="component" value="Unassembled WGS sequence"/>
</dbReference>
<dbReference type="PATRIC" id="fig|1423801.4.peg.562"/>
<feature type="region of interest" description="Disordered" evidence="5">
    <location>
        <begin position="158"/>
        <end position="180"/>
    </location>
</feature>
<feature type="domain" description="LysM" evidence="6">
    <location>
        <begin position="380"/>
        <end position="424"/>
    </location>
</feature>
<keyword evidence="8" id="KW-1185">Reference proteome</keyword>
<evidence type="ECO:0000256" key="1">
    <source>
        <dbReference type="ARBA" id="ARBA00010266"/>
    </source>
</evidence>
<gene>
    <name evidence="7" type="ORF">FD50_GL000554</name>
</gene>